<dbReference type="GO" id="GO:0005737">
    <property type="term" value="C:cytoplasm"/>
    <property type="evidence" value="ECO:0007669"/>
    <property type="project" value="TreeGrafter"/>
</dbReference>
<proteinExistence type="predicted"/>
<evidence type="ECO:0000313" key="2">
    <source>
        <dbReference type="Proteomes" id="UP000504630"/>
    </source>
</evidence>
<gene>
    <name evidence="3" type="primary">perm1b</name>
</gene>
<feature type="compositionally biased region" description="Polar residues" evidence="1">
    <location>
        <begin position="415"/>
        <end position="427"/>
    </location>
</feature>
<sequence>MDDLDHSMHIANDDWTVFYEESEECGQLQPLLACHDSPNLSDSEDSANSSSVFGTGQQEPQQSTAAKYDLTTQAEICLDYPEGTINTAEHLTEETKANITTTLQTEQLNVQSSDGESTELNKEDGEEQMESHIHELKSIQSPDPLSFNQTELNVNELHSTDRVRSGVALRAEKERWFVTVNDNAARQRVRAPSVKKKRRQKKTRKDNHMCRPGQERLLENGVKLEIMKDSNDFEGGTDTEYVTQADQNLVNKSRGYSSAEADPESVHMDVISDSSQMSLTSSEEDNLSEKLVMSHSPRDISTEPAIDAKPHNTFTPKYPSRLDSVESDELDDGVEFFSTHSFDSESYLSATESVEELQHLLVDHQQLQSSLSLTENSHLFNLTENTDADNMQDRDSCDSPLCCVVTATDCEGHDSTNVQPSAGQSANKMPDDNATCDNDTRSTLPSDTPGLQKHEMNLSASGCSSGQQLLPIPDLIVTPCHVVDSPETYAEAAGHTRPVYAISAFWDEMEKLTINDILQLRMGGSTSPRETQETVTPDIDDHSSLVDTIEYNSSDGGLMDTSDTADSDYSTQPDESKPDRSSCEFFNSDFEEEYCQFLGASRNPSPDPQSKNQQSKSDSLYSLAHEEEESTGSDGKETPVPSEDFERKCFDDQDSNALISSELALPRRITKSKSMTTYKLSTPRNLSLQLLIGHDESSPFLSSCSSLEENVVLKASDSLGTRIPFLEEHDQISFPGVFEYFFREDKTQSDSRCVTVYDPKDISVAPVFDFTLCASNKKSFSFLHDSPLSEEKLIPIFSCSRPIIRELTFPNPDYVFLSADYEEEDDISPIRVVSHAFIQGTDCGAAAPHGFNTWNSLRKIRFPGKGSIWCRRSGAWVFPGEAEKITIKSADPPITVLTVRRVSSTPSQVFSELAVQQRVLEVIQTTRQEGIFSTLKQSDMCLVCIAFASWVLKSSDPEAADAWKAALLANVSALSAIQYLRQYVKKKNPS</sequence>
<dbReference type="GO" id="GO:0006355">
    <property type="term" value="P:regulation of DNA-templated transcription"/>
    <property type="evidence" value="ECO:0007669"/>
    <property type="project" value="InterPro"/>
</dbReference>
<accession>A0A6J2PLX3</accession>
<evidence type="ECO:0000256" key="1">
    <source>
        <dbReference type="SAM" id="MobiDB-lite"/>
    </source>
</evidence>
<dbReference type="GO" id="GO:0005634">
    <property type="term" value="C:nucleus"/>
    <property type="evidence" value="ECO:0007669"/>
    <property type="project" value="TreeGrafter"/>
</dbReference>
<dbReference type="GO" id="GO:0014850">
    <property type="term" value="P:response to muscle activity"/>
    <property type="evidence" value="ECO:0007669"/>
    <property type="project" value="TreeGrafter"/>
</dbReference>
<feature type="compositionally biased region" description="Polar residues" evidence="1">
    <location>
        <begin position="524"/>
        <end position="535"/>
    </location>
</feature>
<feature type="region of interest" description="Disordered" evidence="1">
    <location>
        <begin position="523"/>
        <end position="583"/>
    </location>
</feature>
<dbReference type="FunCoup" id="A0A6J2PLX3">
    <property type="interactions" value="7"/>
</dbReference>
<feature type="region of interest" description="Disordered" evidence="1">
    <location>
        <begin position="414"/>
        <end position="452"/>
    </location>
</feature>
<dbReference type="InParanoid" id="A0A6J2PLX3"/>
<feature type="region of interest" description="Disordered" evidence="1">
    <location>
        <begin position="274"/>
        <end position="321"/>
    </location>
</feature>
<feature type="compositionally biased region" description="Basic and acidic residues" evidence="1">
    <location>
        <begin position="296"/>
        <end position="310"/>
    </location>
</feature>
<keyword evidence="2" id="KW-1185">Reference proteome</keyword>
<reference evidence="3" key="1">
    <citation type="submission" date="2025-08" db="UniProtKB">
        <authorList>
            <consortium name="RefSeq"/>
        </authorList>
    </citation>
    <scope>IDENTIFICATION</scope>
</reference>
<feature type="compositionally biased region" description="Polar residues" evidence="1">
    <location>
        <begin position="602"/>
        <end position="620"/>
    </location>
</feature>
<dbReference type="GeneID" id="115008010"/>
<feature type="compositionally biased region" description="Low complexity" evidence="1">
    <location>
        <begin position="560"/>
        <end position="571"/>
    </location>
</feature>
<dbReference type="KEGG" id="cgob:115008010"/>
<dbReference type="AlphaFoldDB" id="A0A6J2PLX3"/>
<protein>
    <submittedName>
        <fullName evidence="3">LOW QUALITY PROTEIN: uncharacterized protein perm1b</fullName>
    </submittedName>
</protein>
<feature type="region of interest" description="Disordered" evidence="1">
    <location>
        <begin position="599"/>
        <end position="647"/>
    </location>
</feature>
<dbReference type="Proteomes" id="UP000504630">
    <property type="component" value="Chromosome 5"/>
</dbReference>
<dbReference type="OrthoDB" id="8943218at2759"/>
<dbReference type="PANTHER" id="PTHR47282:SF1">
    <property type="entry name" value="PGC-1 AND ERR-INDUCED REGULATOR IN MUSCLE PROTEIN 1"/>
    <property type="match status" value="1"/>
</dbReference>
<evidence type="ECO:0000313" key="3">
    <source>
        <dbReference type="RefSeq" id="XP_029287098.1"/>
    </source>
</evidence>
<name>A0A6J2PLX3_COTGO</name>
<feature type="compositionally biased region" description="Polar residues" evidence="1">
    <location>
        <begin position="435"/>
        <end position="446"/>
    </location>
</feature>
<dbReference type="PANTHER" id="PTHR47282">
    <property type="entry name" value="PGC-1 AND ERR-INDUCED REGULATOR IN MUSCLE PROTEIN 1"/>
    <property type="match status" value="1"/>
</dbReference>
<feature type="region of interest" description="Disordered" evidence="1">
    <location>
        <begin position="36"/>
        <end position="65"/>
    </location>
</feature>
<dbReference type="CTD" id="799552"/>
<feature type="compositionally biased region" description="Polar residues" evidence="1">
    <location>
        <begin position="52"/>
        <end position="65"/>
    </location>
</feature>
<dbReference type="InterPro" id="IPR043442">
    <property type="entry name" value="Perm1"/>
</dbReference>
<organism evidence="2 3">
    <name type="scientific">Cottoperca gobio</name>
    <name type="common">Frogmouth</name>
    <name type="synonym">Aphritis gobio</name>
    <dbReference type="NCBI Taxonomy" id="56716"/>
    <lineage>
        <taxon>Eukaryota</taxon>
        <taxon>Metazoa</taxon>
        <taxon>Chordata</taxon>
        <taxon>Craniata</taxon>
        <taxon>Vertebrata</taxon>
        <taxon>Euteleostomi</taxon>
        <taxon>Actinopterygii</taxon>
        <taxon>Neopterygii</taxon>
        <taxon>Teleostei</taxon>
        <taxon>Neoteleostei</taxon>
        <taxon>Acanthomorphata</taxon>
        <taxon>Eupercaria</taxon>
        <taxon>Perciformes</taxon>
        <taxon>Notothenioidei</taxon>
        <taxon>Bovichtidae</taxon>
        <taxon>Cottoperca</taxon>
    </lineage>
</organism>
<dbReference type="RefSeq" id="XP_029287098.1">
    <property type="nucleotide sequence ID" value="XM_029431238.1"/>
</dbReference>